<dbReference type="SUPFAM" id="SSF54523">
    <property type="entry name" value="Pili subunits"/>
    <property type="match status" value="1"/>
</dbReference>
<evidence type="ECO:0000313" key="3">
    <source>
        <dbReference type="Proteomes" id="UP000325286"/>
    </source>
</evidence>
<accession>A0A5B9QUA8</accession>
<dbReference type="PANTHER" id="PTHR30093">
    <property type="entry name" value="GENERAL SECRETION PATHWAY PROTEIN G"/>
    <property type="match status" value="1"/>
</dbReference>
<dbReference type="NCBIfam" id="TIGR04294">
    <property type="entry name" value="pre_pil_HX9DG"/>
    <property type="match status" value="1"/>
</dbReference>
<keyword evidence="3" id="KW-1185">Reference proteome</keyword>
<dbReference type="Pfam" id="PF07963">
    <property type="entry name" value="N_methyl"/>
    <property type="match status" value="1"/>
</dbReference>
<evidence type="ECO:0000313" key="2">
    <source>
        <dbReference type="EMBL" id="QEG41350.1"/>
    </source>
</evidence>
<dbReference type="AlphaFoldDB" id="A0A5B9QUA8"/>
<dbReference type="Pfam" id="PF07596">
    <property type="entry name" value="SBP_bac_10"/>
    <property type="match status" value="1"/>
</dbReference>
<dbReference type="InterPro" id="IPR012902">
    <property type="entry name" value="N_methyl_site"/>
</dbReference>
<gene>
    <name evidence="2" type="ORF">UC8_33700</name>
</gene>
<organism evidence="2 3">
    <name type="scientific">Roseimaritima ulvae</name>
    <dbReference type="NCBI Taxonomy" id="980254"/>
    <lineage>
        <taxon>Bacteria</taxon>
        <taxon>Pseudomonadati</taxon>
        <taxon>Planctomycetota</taxon>
        <taxon>Planctomycetia</taxon>
        <taxon>Pirellulales</taxon>
        <taxon>Pirellulaceae</taxon>
        <taxon>Roseimaritima</taxon>
    </lineage>
</organism>
<feature type="domain" description="DUF1559" evidence="1">
    <location>
        <begin position="33"/>
        <end position="316"/>
    </location>
</feature>
<reference evidence="2 3" key="1">
    <citation type="submission" date="2019-08" db="EMBL/GenBank/DDBJ databases">
        <title>Deep-cultivation of Planctomycetes and their phenomic and genomic characterization uncovers novel biology.</title>
        <authorList>
            <person name="Wiegand S."/>
            <person name="Jogler M."/>
            <person name="Boedeker C."/>
            <person name="Pinto D."/>
            <person name="Vollmers J."/>
            <person name="Rivas-Marin E."/>
            <person name="Kohn T."/>
            <person name="Peeters S.H."/>
            <person name="Heuer A."/>
            <person name="Rast P."/>
            <person name="Oberbeckmann S."/>
            <person name="Bunk B."/>
            <person name="Jeske O."/>
            <person name="Meyerdierks A."/>
            <person name="Storesund J.E."/>
            <person name="Kallscheuer N."/>
            <person name="Luecker S."/>
            <person name="Lage O.M."/>
            <person name="Pohl T."/>
            <person name="Merkel B.J."/>
            <person name="Hornburger P."/>
            <person name="Mueller R.-W."/>
            <person name="Bruemmer F."/>
            <person name="Labrenz M."/>
            <person name="Spormann A.M."/>
            <person name="Op den Camp H."/>
            <person name="Overmann J."/>
            <person name="Amann R."/>
            <person name="Jetten M.S.M."/>
            <person name="Mascher T."/>
            <person name="Medema M.H."/>
            <person name="Devos D.P."/>
            <person name="Kaster A.-K."/>
            <person name="Ovreas L."/>
            <person name="Rohde M."/>
            <person name="Galperin M.Y."/>
            <person name="Jogler C."/>
        </authorList>
    </citation>
    <scope>NUCLEOTIDE SEQUENCE [LARGE SCALE GENOMIC DNA]</scope>
    <source>
        <strain evidence="2 3">UC8</strain>
    </source>
</reference>
<dbReference type="NCBIfam" id="TIGR02532">
    <property type="entry name" value="IV_pilin_GFxxxE"/>
    <property type="match status" value="1"/>
</dbReference>
<dbReference type="Proteomes" id="UP000325286">
    <property type="component" value="Chromosome"/>
</dbReference>
<dbReference type="Gene3D" id="3.30.700.10">
    <property type="entry name" value="Glycoprotein, Type 4 Pilin"/>
    <property type="match status" value="1"/>
</dbReference>
<dbReference type="EMBL" id="CP042914">
    <property type="protein sequence ID" value="QEG41350.1"/>
    <property type="molecule type" value="Genomic_DNA"/>
</dbReference>
<evidence type="ECO:0000259" key="1">
    <source>
        <dbReference type="Pfam" id="PF07596"/>
    </source>
</evidence>
<sequence length="335" mass="35964">MTLRSRQAFTLVELLVVIAIIGVLVGLLLPAVQAAREAARRMSCSNNLKQIGLAIHNYESSTTRLPASWSHPGNASGDGWSSQARLLPYLEQMALADEIDFAAGYGVAQINTSTGLQRLASFRVPTYLCPSEVNDNVRNDSSGAPEHYPLNYGYNAGPFFVFNPANGTTGEGVFAANRYLGFNSCTDGLSQTLAFAEVKAYTPYFRDVAAGNSQSIPTSTAEICALGGSFKSTTGHTEWVDGRVHQTGVTSTFGPNTEVLCVQGGTTYDVDWTNMREGRSTTDTTYAAVTSRSYHPGGVNVVLMDGSVQFKAETIDLVTWRALSTRAGGEVVREN</sequence>
<name>A0A5B9QUA8_9BACT</name>
<dbReference type="InterPro" id="IPR011453">
    <property type="entry name" value="DUF1559"/>
</dbReference>
<dbReference type="KEGG" id="rul:UC8_33700"/>
<dbReference type="PANTHER" id="PTHR30093:SF2">
    <property type="entry name" value="TYPE II SECRETION SYSTEM PROTEIN H"/>
    <property type="match status" value="1"/>
</dbReference>
<dbReference type="OrthoDB" id="254858at2"/>
<dbReference type="InterPro" id="IPR027558">
    <property type="entry name" value="Pre_pil_HX9DG_C"/>
</dbReference>
<dbReference type="RefSeq" id="WP_068133520.1">
    <property type="nucleotide sequence ID" value="NZ_CP042914.1"/>
</dbReference>
<proteinExistence type="predicted"/>
<dbReference type="InterPro" id="IPR045584">
    <property type="entry name" value="Pilin-like"/>
</dbReference>
<protein>
    <recommendedName>
        <fullName evidence="1">DUF1559 domain-containing protein</fullName>
    </recommendedName>
</protein>